<evidence type="ECO:0000313" key="3">
    <source>
        <dbReference type="Proteomes" id="UP000298663"/>
    </source>
</evidence>
<gene>
    <name evidence="2" type="ORF">L596_000414</name>
</gene>
<accession>A0A4U8UKF7</accession>
<sequence>MKNSLYLIVFSIGGLILGSSGLDCYSDILKDVCTDDVEAALEAACTHHPVCLAGCFRDNGIGPRRFVHEAQKMCCRQGASCTMESLRKAICCPNATCVRKCGACKYQINAKITFPRAYQAYCG</sequence>
<feature type="chain" id="PRO_5020616520" evidence="1">
    <location>
        <begin position="22"/>
        <end position="123"/>
    </location>
</feature>
<feature type="signal peptide" evidence="1">
    <location>
        <begin position="1"/>
        <end position="21"/>
    </location>
</feature>
<proteinExistence type="predicted"/>
<dbReference type="EMBL" id="CM016762">
    <property type="protein sequence ID" value="TMS32595.1"/>
    <property type="molecule type" value="Genomic_DNA"/>
</dbReference>
<comment type="caution">
    <text evidence="2">The sequence shown here is derived from an EMBL/GenBank/DDBJ whole genome shotgun (WGS) entry which is preliminary data.</text>
</comment>
<keyword evidence="1" id="KW-0732">Signal</keyword>
<reference evidence="2 3" key="1">
    <citation type="journal article" date="2015" name="Genome Biol.">
        <title>Comparative genomics of Steinernema reveals deeply conserved gene regulatory networks.</title>
        <authorList>
            <person name="Dillman A.R."/>
            <person name="Macchietto M."/>
            <person name="Porter C.F."/>
            <person name="Rogers A."/>
            <person name="Williams B."/>
            <person name="Antoshechkin I."/>
            <person name="Lee M.M."/>
            <person name="Goodwin Z."/>
            <person name="Lu X."/>
            <person name="Lewis E.E."/>
            <person name="Goodrich-Blair H."/>
            <person name="Stock S.P."/>
            <person name="Adams B.J."/>
            <person name="Sternberg P.W."/>
            <person name="Mortazavi A."/>
        </authorList>
    </citation>
    <scope>NUCLEOTIDE SEQUENCE [LARGE SCALE GENOMIC DNA]</scope>
    <source>
        <strain evidence="2 3">ALL</strain>
    </source>
</reference>
<organism evidence="2 3">
    <name type="scientific">Steinernema carpocapsae</name>
    <name type="common">Entomopathogenic nematode</name>
    <dbReference type="NCBI Taxonomy" id="34508"/>
    <lineage>
        <taxon>Eukaryota</taxon>
        <taxon>Metazoa</taxon>
        <taxon>Ecdysozoa</taxon>
        <taxon>Nematoda</taxon>
        <taxon>Chromadorea</taxon>
        <taxon>Rhabditida</taxon>
        <taxon>Tylenchina</taxon>
        <taxon>Panagrolaimomorpha</taxon>
        <taxon>Strongyloidoidea</taxon>
        <taxon>Steinernematidae</taxon>
        <taxon>Steinernema</taxon>
    </lineage>
</organism>
<dbReference type="EMBL" id="AZBU02000001">
    <property type="protein sequence ID" value="TMS32595.1"/>
    <property type="molecule type" value="Genomic_DNA"/>
</dbReference>
<keyword evidence="3" id="KW-1185">Reference proteome</keyword>
<protein>
    <submittedName>
        <fullName evidence="2">Uncharacterized protein</fullName>
    </submittedName>
</protein>
<evidence type="ECO:0000313" key="2">
    <source>
        <dbReference type="EMBL" id="TMS32595.1"/>
    </source>
</evidence>
<evidence type="ECO:0000256" key="1">
    <source>
        <dbReference type="SAM" id="SignalP"/>
    </source>
</evidence>
<dbReference type="Proteomes" id="UP000298663">
    <property type="component" value="Chromosome X"/>
</dbReference>
<dbReference type="AlphaFoldDB" id="A0A4U8UKF7"/>
<reference evidence="2 3" key="2">
    <citation type="journal article" date="2019" name="G3 (Bethesda)">
        <title>Hybrid Assembly of the Genome of the Entomopathogenic Nematode Steinernema carpocapsae Identifies the X-Chromosome.</title>
        <authorList>
            <person name="Serra L."/>
            <person name="Macchietto M."/>
            <person name="Macias-Munoz A."/>
            <person name="McGill C.J."/>
            <person name="Rodriguez I.M."/>
            <person name="Rodriguez B."/>
            <person name="Murad R."/>
            <person name="Mortazavi A."/>
        </authorList>
    </citation>
    <scope>NUCLEOTIDE SEQUENCE [LARGE SCALE GENOMIC DNA]</scope>
    <source>
        <strain evidence="2 3">ALL</strain>
    </source>
</reference>
<name>A0A4U8UKF7_STECR</name>